<dbReference type="PROSITE" id="PS01211">
    <property type="entry name" value="UPF0001"/>
    <property type="match status" value="1"/>
</dbReference>
<dbReference type="NCBIfam" id="TIGR00044">
    <property type="entry name" value="YggS family pyridoxal phosphate-dependent enzyme"/>
    <property type="match status" value="1"/>
</dbReference>
<dbReference type="RefSeq" id="WP_216922975.1">
    <property type="nucleotide sequence ID" value="NZ_JAHOPC010000002.1"/>
</dbReference>
<organism evidence="5 6">
    <name type="scientific">Paenarthrobacter aromaticivorans</name>
    <dbReference type="NCBI Taxonomy" id="2849150"/>
    <lineage>
        <taxon>Bacteria</taxon>
        <taxon>Bacillati</taxon>
        <taxon>Actinomycetota</taxon>
        <taxon>Actinomycetes</taxon>
        <taxon>Micrococcales</taxon>
        <taxon>Micrococcaceae</taxon>
        <taxon>Paenarthrobacter</taxon>
    </lineage>
</organism>
<evidence type="ECO:0000313" key="5">
    <source>
        <dbReference type="EMBL" id="MBU8865436.1"/>
    </source>
</evidence>
<evidence type="ECO:0000259" key="4">
    <source>
        <dbReference type="Pfam" id="PF01168"/>
    </source>
</evidence>
<dbReference type="EMBL" id="JAHOPC010000002">
    <property type="protein sequence ID" value="MBU8865436.1"/>
    <property type="molecule type" value="Genomic_DNA"/>
</dbReference>
<dbReference type="HAMAP" id="MF_02087">
    <property type="entry name" value="PLP_homeostasis"/>
    <property type="match status" value="1"/>
</dbReference>
<dbReference type="PANTHER" id="PTHR10146">
    <property type="entry name" value="PROLINE SYNTHETASE CO-TRANSCRIBED BACTERIAL HOMOLOG PROTEIN"/>
    <property type="match status" value="1"/>
</dbReference>
<dbReference type="InterPro" id="IPR001608">
    <property type="entry name" value="Ala_racemase_N"/>
</dbReference>
<reference evidence="5 6" key="1">
    <citation type="submission" date="2021-06" db="EMBL/GenBank/DDBJ databases">
        <authorList>
            <person name="Jeong J.W."/>
        </authorList>
    </citation>
    <scope>NUCLEOTIDE SEQUENCE [LARGE SCALE GENOMIC DNA]</scope>
    <source>
        <strain evidence="5 6">MMS21-TAE1-1</strain>
    </source>
</reference>
<evidence type="ECO:0000256" key="2">
    <source>
        <dbReference type="HAMAP-Rule" id="MF_02087"/>
    </source>
</evidence>
<dbReference type="PIRSF" id="PIRSF004848">
    <property type="entry name" value="YBL036c_PLPDEIII"/>
    <property type="match status" value="1"/>
</dbReference>
<comment type="similarity">
    <text evidence="2 3">Belongs to the pyridoxal phosphate-binding protein YggS/PROSC family.</text>
</comment>
<gene>
    <name evidence="5" type="ORF">KSW38_03905</name>
</gene>
<comment type="function">
    <text evidence="2">Pyridoxal 5'-phosphate (PLP)-binding protein, which is involved in PLP homeostasis.</text>
</comment>
<keyword evidence="6" id="KW-1185">Reference proteome</keyword>
<dbReference type="Pfam" id="PF01168">
    <property type="entry name" value="Ala_racemase_N"/>
    <property type="match status" value="1"/>
</dbReference>
<proteinExistence type="inferred from homology"/>
<protein>
    <recommendedName>
        <fullName evidence="2">Pyridoxal phosphate homeostasis protein</fullName>
        <shortName evidence="2">PLP homeostasis protein</shortName>
    </recommendedName>
</protein>
<sequence>MTSLGHDDALSGVAASDARTTELARRLEVVQARISAATAAAGRVDLPGLIVVTKFHPAADVRRLSTLGVRDFGENRDQEAAGKSAELADLDVRWHFIGQLQSKKAKSVAKYAYSVQSVDRPQVIEALEKAVAREKDLTGRHDLECYIQVSLDDDAGAHRGGARPSEVESLAAKIASSPGLKLAGVMAVAPLGADPEAAFERLAVVSAEVRANHPEASGVSAGMSQDLEAAIKFGATHLRIGSDILGSRPAVG</sequence>
<feature type="domain" description="Alanine racemase N-terminal" evidence="4">
    <location>
        <begin position="49"/>
        <end position="249"/>
    </location>
</feature>
<accession>A0ABS6I119</accession>
<dbReference type="CDD" id="cd00635">
    <property type="entry name" value="PLPDE_III_YBL036c_like"/>
    <property type="match status" value="1"/>
</dbReference>
<evidence type="ECO:0000256" key="1">
    <source>
        <dbReference type="ARBA" id="ARBA00022898"/>
    </source>
</evidence>
<keyword evidence="1 2" id="KW-0663">Pyridoxal phosphate</keyword>
<evidence type="ECO:0000313" key="6">
    <source>
        <dbReference type="Proteomes" id="UP000824166"/>
    </source>
</evidence>
<feature type="modified residue" description="N6-(pyridoxal phosphate)lysine" evidence="2">
    <location>
        <position position="54"/>
    </location>
</feature>
<dbReference type="InterPro" id="IPR011078">
    <property type="entry name" value="PyrdxlP_homeostasis"/>
</dbReference>
<evidence type="ECO:0000256" key="3">
    <source>
        <dbReference type="RuleBase" id="RU004514"/>
    </source>
</evidence>
<comment type="caution">
    <text evidence="5">The sequence shown here is derived from an EMBL/GenBank/DDBJ whole genome shotgun (WGS) entry which is preliminary data.</text>
</comment>
<dbReference type="PANTHER" id="PTHR10146:SF14">
    <property type="entry name" value="PYRIDOXAL PHOSPHATE HOMEOSTASIS PROTEIN"/>
    <property type="match status" value="1"/>
</dbReference>
<name>A0ABS6I119_9MICC</name>
<dbReference type="Proteomes" id="UP000824166">
    <property type="component" value="Unassembled WGS sequence"/>
</dbReference>